<reference evidence="1 2" key="1">
    <citation type="submission" date="2018-05" db="EMBL/GenBank/DDBJ databases">
        <title>Genomic Encyclopedia of Type Strains, Phase III (KMG-III): the genomes of soil and plant-associated and newly described type strains.</title>
        <authorList>
            <person name="Whitman W."/>
        </authorList>
    </citation>
    <scope>NUCLEOTIDE SEQUENCE [LARGE SCALE GENOMIC DNA]</scope>
    <source>
        <strain evidence="1 2">CECT 5696</strain>
    </source>
</reference>
<dbReference type="RefSeq" id="WP_110042654.1">
    <property type="nucleotide sequence ID" value="NZ_CP054612.1"/>
</dbReference>
<keyword evidence="2" id="KW-1185">Reference proteome</keyword>
<dbReference type="Proteomes" id="UP000246635">
    <property type="component" value="Unassembled WGS sequence"/>
</dbReference>
<dbReference type="PANTHER" id="PTHR40050">
    <property type="entry name" value="INNER SPORE COAT PROTEIN H"/>
    <property type="match status" value="1"/>
</dbReference>
<keyword evidence="1" id="KW-0167">Capsid protein</keyword>
<evidence type="ECO:0000313" key="2">
    <source>
        <dbReference type="Proteomes" id="UP000246635"/>
    </source>
</evidence>
<protein>
    <submittedName>
        <fullName evidence="1">Spore coat protein H</fullName>
    </submittedName>
</protein>
<organism evidence="1 2">
    <name type="scientific">Paenibacillus cellulosilyticus</name>
    <dbReference type="NCBI Taxonomy" id="375489"/>
    <lineage>
        <taxon>Bacteria</taxon>
        <taxon>Bacillati</taxon>
        <taxon>Bacillota</taxon>
        <taxon>Bacilli</taxon>
        <taxon>Bacillales</taxon>
        <taxon>Paenibacillaceae</taxon>
        <taxon>Paenibacillus</taxon>
    </lineage>
</organism>
<dbReference type="EMBL" id="QGTQ01000002">
    <property type="protein sequence ID" value="PWW07413.1"/>
    <property type="molecule type" value="Genomic_DNA"/>
</dbReference>
<dbReference type="PANTHER" id="PTHR40050:SF1">
    <property type="entry name" value="INNER SPORE COAT PROTEIN H"/>
    <property type="match status" value="1"/>
</dbReference>
<evidence type="ECO:0000313" key="1">
    <source>
        <dbReference type="EMBL" id="PWW07413.1"/>
    </source>
</evidence>
<proteinExistence type="predicted"/>
<comment type="caution">
    <text evidence="1">The sequence shown here is derived from an EMBL/GenBank/DDBJ whole genome shotgun (WGS) entry which is preliminary data.</text>
</comment>
<dbReference type="OrthoDB" id="3235126at2"/>
<name>A0A2V2YYS3_9BACL</name>
<keyword evidence="1" id="KW-0946">Virion</keyword>
<dbReference type="Pfam" id="PF08757">
    <property type="entry name" value="CotH"/>
    <property type="match status" value="1"/>
</dbReference>
<gene>
    <name evidence="1" type="ORF">DFQ01_102306</name>
</gene>
<sequence>MSQQSVSPRSITIEQSEWEKLQENPRSKDFVQIKLTMDGKTIDAGLRHRGGHTIRYAKKSYEIRYNRSNSSGVRTLHWNAEYDDPSMMRNAFSFHFLNTLGVYSPRTKHIELELNGEAQGVYLEIEAVDRYFFKNRNLGWKSLVYASNDSANFSLYDPYTYEEKESLFDGYEKQLGDDYTKSRLISFVRKINQLEGSSLANVLSSRLDTTFYLKWLAGAVLTGNYDGFEQNYALYERSSNGKYRILPWDYEGTWGRNCYGRVCDSDIVDVKGYNALTEKLFSFSDYRTEYKKILLGYLEKQFTLDALSPAIESMHSSIADAISRDYSRKHAFSVFESEPYIMRRYIVERRDIVYNELTNNWPD</sequence>
<dbReference type="InterPro" id="IPR014867">
    <property type="entry name" value="Spore_coat_CotH_CotH2/3/7"/>
</dbReference>
<accession>A0A2V2YYS3</accession>
<dbReference type="AlphaFoldDB" id="A0A2V2YYS3"/>